<dbReference type="GO" id="GO:0008654">
    <property type="term" value="P:phospholipid biosynthetic process"/>
    <property type="evidence" value="ECO:0007669"/>
    <property type="project" value="UniProtKB-KW"/>
</dbReference>
<dbReference type="PANTHER" id="PTHR12358:SF54">
    <property type="entry name" value="SPHINGOSINE KINASE RELATED PROTEIN"/>
    <property type="match status" value="1"/>
</dbReference>
<dbReference type="GO" id="GO:0016301">
    <property type="term" value="F:kinase activity"/>
    <property type="evidence" value="ECO:0007669"/>
    <property type="project" value="UniProtKB-KW"/>
</dbReference>
<gene>
    <name evidence="10" type="ORF">VLK81_03175</name>
</gene>
<keyword evidence="3" id="KW-0808">Transferase</keyword>
<dbReference type="EMBL" id="JAYKOT010000003">
    <property type="protein sequence ID" value="MEB3429032.1"/>
    <property type="molecule type" value="Genomic_DNA"/>
</dbReference>
<dbReference type="PANTHER" id="PTHR12358">
    <property type="entry name" value="SPHINGOSINE KINASE"/>
    <property type="match status" value="1"/>
</dbReference>
<dbReference type="Pfam" id="PF00781">
    <property type="entry name" value="DAGK_cat"/>
    <property type="match status" value="1"/>
</dbReference>
<keyword evidence="4" id="KW-0547">Nucleotide-binding</keyword>
<evidence type="ECO:0000313" key="11">
    <source>
        <dbReference type="Proteomes" id="UP001357733"/>
    </source>
</evidence>
<dbReference type="GO" id="GO:0005524">
    <property type="term" value="F:ATP binding"/>
    <property type="evidence" value="ECO:0007669"/>
    <property type="project" value="UniProtKB-KW"/>
</dbReference>
<evidence type="ECO:0000256" key="6">
    <source>
        <dbReference type="ARBA" id="ARBA00022840"/>
    </source>
</evidence>
<keyword evidence="8" id="KW-1208">Phospholipid metabolism</keyword>
<dbReference type="InterPro" id="IPR045540">
    <property type="entry name" value="YegS/DAGK_C"/>
</dbReference>
<dbReference type="SUPFAM" id="SSF111331">
    <property type="entry name" value="NAD kinase/diacylglycerol kinase-like"/>
    <property type="match status" value="1"/>
</dbReference>
<evidence type="ECO:0000313" key="10">
    <source>
        <dbReference type="EMBL" id="MEB3429032.1"/>
    </source>
</evidence>
<dbReference type="PROSITE" id="PS50146">
    <property type="entry name" value="DAGK"/>
    <property type="match status" value="1"/>
</dbReference>
<keyword evidence="7" id="KW-0444">Lipid biosynthesis</keyword>
<keyword evidence="11" id="KW-1185">Reference proteome</keyword>
<protein>
    <submittedName>
        <fullName evidence="10">Diacylglycerol kinase family protein</fullName>
    </submittedName>
</protein>
<evidence type="ECO:0000256" key="1">
    <source>
        <dbReference type="ARBA" id="ARBA00001946"/>
    </source>
</evidence>
<dbReference type="InterPro" id="IPR050187">
    <property type="entry name" value="Lipid_Phosphate_FormReg"/>
</dbReference>
<accession>A0AAW9MWF3</accession>
<dbReference type="InterPro" id="IPR016064">
    <property type="entry name" value="NAD/diacylglycerol_kinase_sf"/>
</dbReference>
<dbReference type="Pfam" id="PF19279">
    <property type="entry name" value="YegS_C"/>
    <property type="match status" value="1"/>
</dbReference>
<comment type="cofactor">
    <cofactor evidence="1">
        <name>Mg(2+)</name>
        <dbReference type="ChEBI" id="CHEBI:18420"/>
    </cofactor>
</comment>
<reference evidence="10 11" key="1">
    <citation type="submission" date="2024-01" db="EMBL/GenBank/DDBJ databases">
        <title>Complete genome sequence of Citroniella saccharovorans strain M6.X9, isolated from human fecal sample.</title>
        <authorList>
            <person name="Cheng G."/>
            <person name="Westerholm M."/>
            <person name="Schnurer A."/>
        </authorList>
    </citation>
    <scope>NUCLEOTIDE SEQUENCE [LARGE SCALE GENOMIC DNA]</scope>
    <source>
        <strain evidence="10 11">DSM 29873</strain>
    </source>
</reference>
<evidence type="ECO:0000256" key="8">
    <source>
        <dbReference type="ARBA" id="ARBA00023264"/>
    </source>
</evidence>
<keyword evidence="6" id="KW-0067">ATP-binding</keyword>
<dbReference type="AlphaFoldDB" id="A0AAW9MWF3"/>
<name>A0AAW9MWF3_9FIRM</name>
<evidence type="ECO:0000256" key="4">
    <source>
        <dbReference type="ARBA" id="ARBA00022741"/>
    </source>
</evidence>
<dbReference type="Gene3D" id="3.40.50.10330">
    <property type="entry name" value="Probable inorganic polyphosphate/atp-NAD kinase, domain 1"/>
    <property type="match status" value="1"/>
</dbReference>
<feature type="domain" description="DAGKc" evidence="9">
    <location>
        <begin position="1"/>
        <end position="133"/>
    </location>
</feature>
<evidence type="ECO:0000256" key="3">
    <source>
        <dbReference type="ARBA" id="ARBA00022679"/>
    </source>
</evidence>
<keyword evidence="5 10" id="KW-0418">Kinase</keyword>
<dbReference type="InterPro" id="IPR017438">
    <property type="entry name" value="ATP-NAD_kinase_N"/>
</dbReference>
<comment type="caution">
    <text evidence="10">The sequence shown here is derived from an EMBL/GenBank/DDBJ whole genome shotgun (WGS) entry which is preliminary data.</text>
</comment>
<sequence length="306" mass="34351">MEKNIIILSKKAGSGKKLLNKEKIEEIFSKNNKLDSLTIITTKDKEDVYNLSKYYSEKYGENLKLFISGGDGSISEAIGGIVGTETKLGILPTGTANDFAKYLYKKNVDPYKLIESSFEAESKKMDLMAFGDSFAANIISLGLDSVVLRDALIGVEKNPSLGHLNYLKSVFKNLKNKKDYKISYEFVLENGEIVKDEANILIMAICNGAFYGSGFNPAPSASVFDGVLDLVIAYKMKLGRFLLEIVKYKFGKNKESQYFKRFRIKELSIKSLSEKIPANYDGELFYLDELNIKVLEKKINLLILKP</sequence>
<comment type="similarity">
    <text evidence="2">Belongs to the diacylglycerol/lipid kinase family.</text>
</comment>
<evidence type="ECO:0000256" key="5">
    <source>
        <dbReference type="ARBA" id="ARBA00022777"/>
    </source>
</evidence>
<keyword evidence="7" id="KW-0594">Phospholipid biosynthesis</keyword>
<keyword evidence="7" id="KW-0443">Lipid metabolism</keyword>
<evidence type="ECO:0000256" key="7">
    <source>
        <dbReference type="ARBA" id="ARBA00023209"/>
    </source>
</evidence>
<proteinExistence type="inferred from homology"/>
<evidence type="ECO:0000256" key="2">
    <source>
        <dbReference type="ARBA" id="ARBA00005983"/>
    </source>
</evidence>
<dbReference type="RefSeq" id="WP_324619148.1">
    <property type="nucleotide sequence ID" value="NZ_JAYKOT010000003.1"/>
</dbReference>
<dbReference type="Proteomes" id="UP001357733">
    <property type="component" value="Unassembled WGS sequence"/>
</dbReference>
<evidence type="ECO:0000259" key="9">
    <source>
        <dbReference type="PROSITE" id="PS50146"/>
    </source>
</evidence>
<dbReference type="Gene3D" id="2.60.200.40">
    <property type="match status" value="1"/>
</dbReference>
<dbReference type="InterPro" id="IPR001206">
    <property type="entry name" value="Diacylglycerol_kinase_cat_dom"/>
</dbReference>
<organism evidence="10 11">
    <name type="scientific">Citroniella saccharovorans</name>
    <dbReference type="NCBI Taxonomy" id="2053367"/>
    <lineage>
        <taxon>Bacteria</taxon>
        <taxon>Bacillati</taxon>
        <taxon>Bacillota</taxon>
        <taxon>Tissierellia</taxon>
        <taxon>Tissierellales</taxon>
        <taxon>Peptoniphilaceae</taxon>
        <taxon>Citroniella</taxon>
    </lineage>
</organism>